<dbReference type="Proteomes" id="UP000093100">
    <property type="component" value="Unassembled WGS sequence"/>
</dbReference>
<keyword evidence="1" id="KW-0472">Membrane</keyword>
<feature type="transmembrane region" description="Helical" evidence="1">
    <location>
        <begin position="28"/>
        <end position="46"/>
    </location>
</feature>
<organism evidence="2 3">
    <name type="scientific">Campylobacter fetus subsp. testudinum</name>
    <dbReference type="NCBI Taxonomy" id="1507806"/>
    <lineage>
        <taxon>Bacteria</taxon>
        <taxon>Pseudomonadati</taxon>
        <taxon>Campylobacterota</taxon>
        <taxon>Epsilonproteobacteria</taxon>
        <taxon>Campylobacterales</taxon>
        <taxon>Campylobacteraceae</taxon>
        <taxon>Campylobacter</taxon>
    </lineage>
</organism>
<feature type="transmembrane region" description="Helical" evidence="1">
    <location>
        <begin position="67"/>
        <end position="95"/>
    </location>
</feature>
<reference evidence="2 3" key="1">
    <citation type="journal article" date="2016" name="Genome Biol. Evol.">
        <title>Comparative Genomics of Campylobacter fetus from Reptiles and Mammals Reveals Divergent Evolution in Host-Associated Lineages.</title>
        <authorList>
            <person name="Gilbert M.J."/>
            <person name="Miller W.G."/>
            <person name="Yee E."/>
            <person name="Zomer A.L."/>
            <person name="van der Graaf-van Bloois L."/>
            <person name="Fitzgerald C."/>
            <person name="Forbes K.J."/>
            <person name="Meric G."/>
            <person name="Sheppard S.K."/>
            <person name="Wagenaar J.A."/>
            <person name="Duim B."/>
        </authorList>
    </citation>
    <scope>NUCLEOTIDE SEQUENCE [LARGE SCALE GENOMIC DNA]</scope>
    <source>
        <strain evidence="2 3">12S02225-3</strain>
    </source>
</reference>
<proteinExistence type="predicted"/>
<accession>A0AAX0HCZ3</accession>
<protein>
    <submittedName>
        <fullName evidence="2">Uncharacterized protein</fullName>
    </submittedName>
</protein>
<evidence type="ECO:0000313" key="2">
    <source>
        <dbReference type="EMBL" id="OCR91508.1"/>
    </source>
</evidence>
<evidence type="ECO:0000256" key="1">
    <source>
        <dbReference type="SAM" id="Phobius"/>
    </source>
</evidence>
<dbReference type="EMBL" id="LFLK01000001">
    <property type="protein sequence ID" value="OCR91508.1"/>
    <property type="molecule type" value="Genomic_DNA"/>
</dbReference>
<comment type="caution">
    <text evidence="2">The sequence shown here is derived from an EMBL/GenBank/DDBJ whole genome shotgun (WGS) entry which is preliminary data.</text>
</comment>
<dbReference type="AlphaFoldDB" id="A0AAX0HCZ3"/>
<gene>
    <name evidence="2" type="ORF">CFT12S02225_00135</name>
</gene>
<keyword evidence="1" id="KW-0812">Transmembrane</keyword>
<sequence length="124" mass="14412">MFNTVMNFIFNLSFADTINKNGNETYERVLLCICISVFITFIFVLYKNVIAKTKVEPENIYMGIMSIFLFILLLGESIISLFITSIIGVFLYNIYQDINSIKYKLLSIYIAITAFMFIFINYSI</sequence>
<evidence type="ECO:0000313" key="3">
    <source>
        <dbReference type="Proteomes" id="UP000093100"/>
    </source>
</evidence>
<feature type="transmembrane region" description="Helical" evidence="1">
    <location>
        <begin position="101"/>
        <end position="122"/>
    </location>
</feature>
<dbReference type="RefSeq" id="WP_065840862.1">
    <property type="nucleotide sequence ID" value="NZ_LFLK01000001.1"/>
</dbReference>
<name>A0AAX0HCZ3_CAMFE</name>
<keyword evidence="1" id="KW-1133">Transmembrane helix</keyword>